<accession>A0A556AZJ3</accession>
<sequence>MPSASSTWSNASAWIRSRRMCMARRRPAVGSRRPPMSEIVEQAAEAPRQLVRADGVSQDDWQRFEPADAAALPAAEGRWLVPLATWLAHEAALRGREVGVLVAPGDDVRDLEGHLEGLALIAVDFPSFVDGRGFSSGRLLRTALGWEGEMRAVGDVLIDTVFYLSRCGFDSFTMKPGHDGEAARGQLHAFSVSYQPQYPLGAAA</sequence>
<evidence type="ECO:0000313" key="1">
    <source>
        <dbReference type="EMBL" id="TSH97865.1"/>
    </source>
</evidence>
<proteinExistence type="predicted"/>
<protein>
    <submittedName>
        <fullName evidence="1">DUF934 domain-containing protein</fullName>
    </submittedName>
</protein>
<evidence type="ECO:0000313" key="2">
    <source>
        <dbReference type="Proteomes" id="UP000318405"/>
    </source>
</evidence>
<dbReference type="Pfam" id="PF06073">
    <property type="entry name" value="DUF934"/>
    <property type="match status" value="1"/>
</dbReference>
<gene>
    <name evidence="1" type="ORF">FOZ76_03470</name>
</gene>
<keyword evidence="2" id="KW-1185">Reference proteome</keyword>
<organism evidence="1 2">
    <name type="scientific">Verticiella sediminum</name>
    <dbReference type="NCBI Taxonomy" id="1247510"/>
    <lineage>
        <taxon>Bacteria</taxon>
        <taxon>Pseudomonadati</taxon>
        <taxon>Pseudomonadota</taxon>
        <taxon>Betaproteobacteria</taxon>
        <taxon>Burkholderiales</taxon>
        <taxon>Alcaligenaceae</taxon>
        <taxon>Verticiella</taxon>
    </lineage>
</organism>
<dbReference type="OrthoDB" id="9800421at2"/>
<dbReference type="Proteomes" id="UP000318405">
    <property type="component" value="Unassembled WGS sequence"/>
</dbReference>
<comment type="caution">
    <text evidence="1">The sequence shown here is derived from an EMBL/GenBank/DDBJ whole genome shotgun (WGS) entry which is preliminary data.</text>
</comment>
<name>A0A556AZJ3_9BURK</name>
<dbReference type="EMBL" id="VLTJ01000007">
    <property type="protein sequence ID" value="TSH97865.1"/>
    <property type="molecule type" value="Genomic_DNA"/>
</dbReference>
<reference evidence="1 2" key="1">
    <citation type="submission" date="2019-07" db="EMBL/GenBank/DDBJ databases">
        <title>Qingshengfaniella alkalisoli gen. nov., sp. nov., isolated from saline soil.</title>
        <authorList>
            <person name="Xu L."/>
            <person name="Huang X.-X."/>
            <person name="Sun J.-Q."/>
        </authorList>
    </citation>
    <scope>NUCLEOTIDE SEQUENCE [LARGE SCALE GENOMIC DNA]</scope>
    <source>
        <strain evidence="1 2">DSM 27279</strain>
    </source>
</reference>
<dbReference type="InterPro" id="IPR008318">
    <property type="entry name" value="UCP030820"/>
</dbReference>
<dbReference type="AlphaFoldDB" id="A0A556AZJ3"/>